<keyword evidence="1" id="KW-0805">Transcription regulation</keyword>
<evidence type="ECO:0000313" key="7">
    <source>
        <dbReference type="EMBL" id="MBD3941876.1"/>
    </source>
</evidence>
<reference evidence="7 8" key="1">
    <citation type="submission" date="2020-09" db="EMBL/GenBank/DDBJ databases">
        <title>Isolation and identification of active actinomycetes.</title>
        <authorList>
            <person name="Li X."/>
        </authorList>
    </citation>
    <scope>NUCLEOTIDE SEQUENCE [LARGE SCALE GENOMIC DNA]</scope>
    <source>
        <strain evidence="7 8">NEAU-LLC</strain>
    </source>
</reference>
<dbReference type="PROSITE" id="PS50977">
    <property type="entry name" value="HTH_TETR_2"/>
    <property type="match status" value="1"/>
</dbReference>
<dbReference type="InterPro" id="IPR009057">
    <property type="entry name" value="Homeodomain-like_sf"/>
</dbReference>
<evidence type="ECO:0000313" key="8">
    <source>
        <dbReference type="Proteomes" id="UP000598426"/>
    </source>
</evidence>
<protein>
    <submittedName>
        <fullName evidence="7">TetR/AcrR family transcriptional regulator C-terminal domain-containing protein</fullName>
    </submittedName>
</protein>
<dbReference type="RefSeq" id="WP_191171497.1">
    <property type="nucleotide sequence ID" value="NZ_JACXZS010000005.1"/>
</dbReference>
<keyword evidence="8" id="KW-1185">Reference proteome</keyword>
<dbReference type="InterPro" id="IPR001647">
    <property type="entry name" value="HTH_TetR"/>
</dbReference>
<dbReference type="EMBL" id="JACXZS010000005">
    <property type="protein sequence ID" value="MBD3941876.1"/>
    <property type="molecule type" value="Genomic_DNA"/>
</dbReference>
<feature type="domain" description="HTH tetR-type" evidence="6">
    <location>
        <begin position="31"/>
        <end position="91"/>
    </location>
</feature>
<evidence type="ECO:0000259" key="6">
    <source>
        <dbReference type="PROSITE" id="PS50977"/>
    </source>
</evidence>
<dbReference type="InterPro" id="IPR036271">
    <property type="entry name" value="Tet_transcr_reg_TetR-rel_C_sf"/>
</dbReference>
<dbReference type="Gene3D" id="1.10.10.60">
    <property type="entry name" value="Homeodomain-like"/>
    <property type="match status" value="1"/>
</dbReference>
<organism evidence="7 8">
    <name type="scientific">Microbacterium helvum</name>
    <dbReference type="NCBI Taxonomy" id="2773713"/>
    <lineage>
        <taxon>Bacteria</taxon>
        <taxon>Bacillati</taxon>
        <taxon>Actinomycetota</taxon>
        <taxon>Actinomycetes</taxon>
        <taxon>Micrococcales</taxon>
        <taxon>Microbacteriaceae</taxon>
        <taxon>Microbacterium</taxon>
    </lineage>
</organism>
<sequence length="237" mass="25352">MTPGETPPAPNPGEDLLWPGPATVRRGPKPRFTVAQIADAGTRIADAEGLGAVTMQRIAHDLGSTKMALYRYVPGRAELDAVMLDRSFGMPRPQHDADWRRALAAWAEGVHARALAHPWSVELAQRPHRPGPCELAWYEVGLAAMADLELHGGEKLDVLALLAGHAMSIVRQESASAAPEQELAASMQRIFTTRAADYPLTVAAFSDPGGARGDALRFGVERIVAGVEALAASRREG</sequence>
<keyword evidence="3" id="KW-0804">Transcription</keyword>
<dbReference type="InterPro" id="IPR004111">
    <property type="entry name" value="Repressor_TetR_C"/>
</dbReference>
<evidence type="ECO:0000256" key="1">
    <source>
        <dbReference type="ARBA" id="ARBA00023015"/>
    </source>
</evidence>
<feature type="region of interest" description="Disordered" evidence="5">
    <location>
        <begin position="1"/>
        <end position="28"/>
    </location>
</feature>
<proteinExistence type="predicted"/>
<dbReference type="Proteomes" id="UP000598426">
    <property type="component" value="Unassembled WGS sequence"/>
</dbReference>
<name>A0ABR8NS57_9MICO</name>
<gene>
    <name evidence="7" type="ORF">IF188_09235</name>
</gene>
<comment type="caution">
    <text evidence="7">The sequence shown here is derived from an EMBL/GenBank/DDBJ whole genome shotgun (WGS) entry which is preliminary data.</text>
</comment>
<evidence type="ECO:0000256" key="5">
    <source>
        <dbReference type="SAM" id="MobiDB-lite"/>
    </source>
</evidence>
<dbReference type="Gene3D" id="1.10.357.10">
    <property type="entry name" value="Tetracycline Repressor, domain 2"/>
    <property type="match status" value="1"/>
</dbReference>
<dbReference type="SUPFAM" id="SSF48498">
    <property type="entry name" value="Tetracyclin repressor-like, C-terminal domain"/>
    <property type="match status" value="1"/>
</dbReference>
<dbReference type="Pfam" id="PF02909">
    <property type="entry name" value="TetR_C_1"/>
    <property type="match status" value="1"/>
</dbReference>
<evidence type="ECO:0000256" key="3">
    <source>
        <dbReference type="ARBA" id="ARBA00023163"/>
    </source>
</evidence>
<keyword evidence="2 4" id="KW-0238">DNA-binding</keyword>
<accession>A0ABR8NS57</accession>
<feature type="DNA-binding region" description="H-T-H motif" evidence="4">
    <location>
        <begin position="54"/>
        <end position="73"/>
    </location>
</feature>
<feature type="compositionally biased region" description="Pro residues" evidence="5">
    <location>
        <begin position="1"/>
        <end position="11"/>
    </location>
</feature>
<dbReference type="SUPFAM" id="SSF46689">
    <property type="entry name" value="Homeodomain-like"/>
    <property type="match status" value="1"/>
</dbReference>
<evidence type="ECO:0000256" key="2">
    <source>
        <dbReference type="ARBA" id="ARBA00023125"/>
    </source>
</evidence>
<evidence type="ECO:0000256" key="4">
    <source>
        <dbReference type="PROSITE-ProRule" id="PRU00335"/>
    </source>
</evidence>